<feature type="region of interest" description="Disordered" evidence="1">
    <location>
        <begin position="29"/>
        <end position="51"/>
    </location>
</feature>
<dbReference type="GO" id="GO:0004722">
    <property type="term" value="F:protein serine/threonine phosphatase activity"/>
    <property type="evidence" value="ECO:0007669"/>
    <property type="project" value="InterPro"/>
</dbReference>
<evidence type="ECO:0000313" key="3">
    <source>
        <dbReference type="EMBL" id="CAD98649.1"/>
    </source>
</evidence>
<feature type="compositionally biased region" description="Low complexity" evidence="1">
    <location>
        <begin position="287"/>
        <end position="297"/>
    </location>
</feature>
<dbReference type="OMA" id="WITHTIG"/>
<reference evidence="4 6" key="2">
    <citation type="submission" date="2019-09" db="EMBL/GenBank/DDBJ databases">
        <title>Consistent, comparative and evidence-based genome assembly and annotation for Cryptosporidium parvum, C. hominis and C. tyzzeri.</title>
        <authorList>
            <person name="Baptista R.P."/>
            <person name="Li Y."/>
            <person name="Sateriale A."/>
            <person name="Ansell B."/>
            <person name="Jex A."/>
            <person name="Sanders M."/>
            <person name="Brooks K."/>
            <person name="Tracey A."/>
            <person name="Berriman M."/>
            <person name="Striepen B."/>
            <person name="Cotton J.A."/>
            <person name="Kissinger J.C."/>
        </authorList>
    </citation>
    <scope>NUCLEOTIDE SEQUENCE [LARGE SCALE GENOMIC DNA]</scope>
    <source>
        <strain evidence="4 6">IOWA-ATCC</strain>
    </source>
</reference>
<dbReference type="SUPFAM" id="SSF81606">
    <property type="entry name" value="PP2C-like"/>
    <property type="match status" value="1"/>
</dbReference>
<evidence type="ECO:0000256" key="1">
    <source>
        <dbReference type="SAM" id="MobiDB-lite"/>
    </source>
</evidence>
<dbReference type="EMBL" id="BX538350">
    <property type="protein sequence ID" value="CAD98649.1"/>
    <property type="molecule type" value="Genomic_DNA"/>
</dbReference>
<name>A0A7G2HL14_CRYPV</name>
<feature type="region of interest" description="Disordered" evidence="1">
    <location>
        <begin position="287"/>
        <end position="316"/>
    </location>
</feature>
<feature type="domain" description="PPM-type phosphatase" evidence="2">
    <location>
        <begin position="107"/>
        <end position="578"/>
    </location>
</feature>
<dbReference type="Gene3D" id="3.60.40.10">
    <property type="entry name" value="PPM-type phosphatase domain"/>
    <property type="match status" value="1"/>
</dbReference>
<dbReference type="EMBL" id="CP044417">
    <property type="protein sequence ID" value="QOY40978.1"/>
    <property type="molecule type" value="Genomic_DNA"/>
</dbReference>
<gene>
    <name evidence="3" type="ORF">1MB.52</name>
    <name evidence="4" type="ORF">CPATCC_002612</name>
</gene>
<dbReference type="PANTHER" id="PTHR47992">
    <property type="entry name" value="PROTEIN PHOSPHATASE"/>
    <property type="match status" value="1"/>
</dbReference>
<dbReference type="AlphaFoldDB" id="A0A7G2HL14"/>
<dbReference type="InterPro" id="IPR015655">
    <property type="entry name" value="PP2C"/>
</dbReference>
<accession>A0A7G2HL14</accession>
<dbReference type="Pfam" id="PF00481">
    <property type="entry name" value="PP2C"/>
    <property type="match status" value="1"/>
</dbReference>
<dbReference type="VEuPathDB" id="CryptoDB:CPATCC_0012470"/>
<sequence length="715" mass="79261">MNWLVDWGVSCSQGGCKENQDGWFVSIPAQKKSNNKKENQSKRQNGNLKDERLEKLGFSQGVWNFDPIQPNLANAGTFCPQGMPYSKKDVHCLDEIINEAFPPVFPLFTLPPLPPKRNGPGWNSHSTGNKLEDSNNSCFFGLLDGHGHYGKTASHVAGYCISKILSKEVPDIPRNIAIADYVEQILFVLNRGFTYAHDSVINANISSKKDFGTTCVVVGIVDQYLVTANCGDSSAICIIPNLDRNGGFQQKPGENPGLTNSGHYNFGNIGNNRDFSTIYSDNIGSKNMSSTSSSSSYDESHNSVNDRHIEGGDNGNSKVLLPDLPVPLSYNKSSGQTTSNFHGIYYLSNPHCLNRKSERQRIDQSGVGKVVLGDYGMLRLIPSYLSYSQARDLGLSISMSRSLGHMHLSRCALLPTPDYRILNLGGIPPRKECINSIRRQTVDSQRAKIEDENMACFSEALIEQSVIAIGWGNRPSIYKSNNHVENIELDWGTDDESFSNHLAINGGCDGKPWKDSYIVIMSDGVSDILDGFTIADIIVDSQDKSMQEIASLLTTEAERKRRMSNIRADNCTVIVVHLRNKFYDQTANDCNGILESPTKPLVDINLNNNICIEKITLKSHNDKANTNTGSTINTCTNSDTSNFSNHTNSILSSPTKLNNWKSSETPIRSFKPNPMCFHRTVTPIQRRRKITTPSPARAKTCKMREIPNIFLKNQN</sequence>
<dbReference type="InterPro" id="IPR036457">
    <property type="entry name" value="PPM-type-like_dom_sf"/>
</dbReference>
<dbReference type="SMART" id="SM00332">
    <property type="entry name" value="PP2Cc"/>
    <property type="match status" value="1"/>
</dbReference>
<evidence type="ECO:0000313" key="5">
    <source>
        <dbReference type="Proteomes" id="UP000242991"/>
    </source>
</evidence>
<protein>
    <submittedName>
        <fullName evidence="3">PP2C-related protein phosphatase, possible</fullName>
    </submittedName>
</protein>
<dbReference type="Proteomes" id="UP000242991">
    <property type="component" value="Chromosome 6"/>
</dbReference>
<evidence type="ECO:0000313" key="6">
    <source>
        <dbReference type="Proteomes" id="UP000593906"/>
    </source>
</evidence>
<evidence type="ECO:0000313" key="4">
    <source>
        <dbReference type="EMBL" id="QOY40978.1"/>
    </source>
</evidence>
<feature type="compositionally biased region" description="Basic and acidic residues" evidence="1">
    <location>
        <begin position="298"/>
        <end position="311"/>
    </location>
</feature>
<organism evidence="3 5">
    <name type="scientific">Cryptosporidium parvum</name>
    <dbReference type="NCBI Taxonomy" id="5807"/>
    <lineage>
        <taxon>Eukaryota</taxon>
        <taxon>Sar</taxon>
        <taxon>Alveolata</taxon>
        <taxon>Apicomplexa</taxon>
        <taxon>Conoidasida</taxon>
        <taxon>Coccidia</taxon>
        <taxon>Eucoccidiorida</taxon>
        <taxon>Eimeriorina</taxon>
        <taxon>Cryptosporidiidae</taxon>
        <taxon>Cryptosporidium</taxon>
    </lineage>
</organism>
<evidence type="ECO:0000259" key="2">
    <source>
        <dbReference type="PROSITE" id="PS51746"/>
    </source>
</evidence>
<dbReference type="Proteomes" id="UP000593906">
    <property type="component" value="Chromosome 6"/>
</dbReference>
<dbReference type="PROSITE" id="PS51746">
    <property type="entry name" value="PPM_2"/>
    <property type="match status" value="1"/>
</dbReference>
<dbReference type="InterPro" id="IPR001932">
    <property type="entry name" value="PPM-type_phosphatase-like_dom"/>
</dbReference>
<reference evidence="3" key="1">
    <citation type="journal article" date="2003" name="Genome Res.">
        <title>Integrated mapping, chromosomal sequencing and sequence analysis of Cryptosporidium parvum.</title>
        <authorList>
            <person name="Bankier A.T."/>
            <person name="Spriggs H.F."/>
            <person name="Fartmann B."/>
            <person name="Konfortov B.A."/>
            <person name="Madera M."/>
            <person name="Vogel C."/>
            <person name="Teichmann S.A."/>
            <person name="Ivens A."/>
            <person name="Dear P.H."/>
        </authorList>
    </citation>
    <scope>NUCLEOTIDE SEQUENCE [LARGE SCALE GENOMIC DNA]</scope>
    <source>
        <strain evidence="3">Iowa</strain>
    </source>
</reference>
<proteinExistence type="predicted"/>